<dbReference type="FunFam" id="3.20.110.10:FF:000002">
    <property type="entry name" value="alpha-mannosidase 2C1 isoform X1"/>
    <property type="match status" value="1"/>
</dbReference>
<evidence type="ECO:0000313" key="9">
    <source>
        <dbReference type="Proteomes" id="UP000339690"/>
    </source>
</evidence>
<keyword evidence="9" id="KW-1185">Reference proteome</keyword>
<evidence type="ECO:0000256" key="1">
    <source>
        <dbReference type="ARBA" id="ARBA00000365"/>
    </source>
</evidence>
<dbReference type="Gene3D" id="3.20.110.10">
    <property type="entry name" value="Glycoside hydrolase 38, N terminal domain"/>
    <property type="match status" value="1"/>
</dbReference>
<dbReference type="InterPro" id="IPR011013">
    <property type="entry name" value="Gal_mutarotase_sf_dom"/>
</dbReference>
<dbReference type="InterPro" id="IPR015341">
    <property type="entry name" value="Glyco_hydro_38_cen"/>
</dbReference>
<comment type="catalytic activity">
    <reaction evidence="1">
        <text>Hydrolysis of terminal, non-reducing alpha-D-mannose residues in alpha-D-mannosides.</text>
        <dbReference type="EC" id="3.2.1.24"/>
    </reaction>
</comment>
<gene>
    <name evidence="8" type="ORF">GI584_22345</name>
</gene>
<feature type="domain" description="Glycoside hydrolase family 38 central" evidence="7">
    <location>
        <begin position="512"/>
        <end position="590"/>
    </location>
</feature>
<dbReference type="FunFam" id="1.20.1270.50:FF:000004">
    <property type="entry name" value="alpha-mannosidase 2C1 isoform X1"/>
    <property type="match status" value="1"/>
</dbReference>
<dbReference type="InterPro" id="IPR041147">
    <property type="entry name" value="GH38_C"/>
</dbReference>
<dbReference type="EC" id="3.2.1.24" evidence="3"/>
<evidence type="ECO:0000256" key="2">
    <source>
        <dbReference type="ARBA" id="ARBA00009792"/>
    </source>
</evidence>
<keyword evidence="5" id="KW-0378">Hydrolase</keyword>
<dbReference type="InterPro" id="IPR027291">
    <property type="entry name" value="Glyco_hydro_38_N_sf"/>
</dbReference>
<dbReference type="GO" id="GO:0046872">
    <property type="term" value="F:metal ion binding"/>
    <property type="evidence" value="ECO:0007669"/>
    <property type="project" value="UniProtKB-KW"/>
</dbReference>
<evidence type="ECO:0000256" key="6">
    <source>
        <dbReference type="ARBA" id="ARBA00023295"/>
    </source>
</evidence>
<dbReference type="InterPro" id="IPR011330">
    <property type="entry name" value="Glyco_hydro/deAcase_b/a-brl"/>
</dbReference>
<reference evidence="8 9" key="1">
    <citation type="submission" date="2019-11" db="EMBL/GenBank/DDBJ databases">
        <title>Gracilibacillus salitolerans sp. nov., a moderate halophile isolated from a saline soil in northwest China.</title>
        <authorList>
            <person name="Gan L."/>
        </authorList>
    </citation>
    <scope>NUCLEOTIDE SEQUENCE [LARGE SCALE GENOMIC DNA]</scope>
    <source>
        <strain evidence="8 9">SCU50</strain>
    </source>
</reference>
<dbReference type="EMBL" id="CP045915">
    <property type="protein sequence ID" value="QGH36627.1"/>
    <property type="molecule type" value="Genomic_DNA"/>
</dbReference>
<dbReference type="GO" id="GO:0004559">
    <property type="term" value="F:alpha-mannosidase activity"/>
    <property type="evidence" value="ECO:0007669"/>
    <property type="project" value="UniProtKB-EC"/>
</dbReference>
<organism evidence="8 9">
    <name type="scientific">Gracilibacillus salitolerans</name>
    <dbReference type="NCBI Taxonomy" id="2663022"/>
    <lineage>
        <taxon>Bacteria</taxon>
        <taxon>Bacillati</taxon>
        <taxon>Bacillota</taxon>
        <taxon>Bacilli</taxon>
        <taxon>Bacillales</taxon>
        <taxon>Bacillaceae</taxon>
        <taxon>Gracilibacillus</taxon>
    </lineage>
</organism>
<dbReference type="SUPFAM" id="SSF88713">
    <property type="entry name" value="Glycoside hydrolase/deacetylase"/>
    <property type="match status" value="1"/>
</dbReference>
<dbReference type="GO" id="GO:0006013">
    <property type="term" value="P:mannose metabolic process"/>
    <property type="evidence" value="ECO:0007669"/>
    <property type="project" value="InterPro"/>
</dbReference>
<dbReference type="Gene3D" id="2.70.98.30">
    <property type="entry name" value="Golgi alpha-mannosidase II, domain 4"/>
    <property type="match status" value="1"/>
</dbReference>
<dbReference type="FunFam" id="2.70.98.30:FF:000001">
    <property type="entry name" value="alpha-mannosidase 2C1 isoform X2"/>
    <property type="match status" value="1"/>
</dbReference>
<dbReference type="InterPro" id="IPR028995">
    <property type="entry name" value="Glyco_hydro_57/38_cen_sf"/>
</dbReference>
<dbReference type="InterPro" id="IPR011682">
    <property type="entry name" value="Glyco_hydro_38_C"/>
</dbReference>
<dbReference type="SUPFAM" id="SSF74650">
    <property type="entry name" value="Galactose mutarotase-like"/>
    <property type="match status" value="1"/>
</dbReference>
<dbReference type="Pfam" id="PF09261">
    <property type="entry name" value="Alpha-mann_mid"/>
    <property type="match status" value="1"/>
</dbReference>
<dbReference type="InterPro" id="IPR037094">
    <property type="entry name" value="Glyco_hydro_38_cen_sf"/>
</dbReference>
<accession>A0A5Q2TRB2</accession>
<evidence type="ECO:0000313" key="8">
    <source>
        <dbReference type="EMBL" id="QGH36627.1"/>
    </source>
</evidence>
<dbReference type="InterPro" id="IPR000602">
    <property type="entry name" value="Glyco_hydro_38_N"/>
</dbReference>
<protein>
    <recommendedName>
        <fullName evidence="3">alpha-mannosidase</fullName>
        <ecNumber evidence="3">3.2.1.24</ecNumber>
    </recommendedName>
</protein>
<evidence type="ECO:0000259" key="7">
    <source>
        <dbReference type="SMART" id="SM00872"/>
    </source>
</evidence>
<dbReference type="PANTHER" id="PTHR46017:SF1">
    <property type="entry name" value="ALPHA-MANNOSIDASE 2C1"/>
    <property type="match status" value="1"/>
</dbReference>
<dbReference type="Gene3D" id="1.20.1270.50">
    <property type="entry name" value="Glycoside hydrolase family 38, central domain"/>
    <property type="match status" value="1"/>
</dbReference>
<comment type="similarity">
    <text evidence="2">Belongs to the glycosyl hydrolase 38 family.</text>
</comment>
<dbReference type="Pfam" id="PF07748">
    <property type="entry name" value="Glyco_hydro_38C"/>
    <property type="match status" value="1"/>
</dbReference>
<dbReference type="KEGG" id="grc:GI584_22345"/>
<dbReference type="PANTHER" id="PTHR46017">
    <property type="entry name" value="ALPHA-MANNOSIDASE 2C1"/>
    <property type="match status" value="1"/>
</dbReference>
<evidence type="ECO:0000256" key="5">
    <source>
        <dbReference type="ARBA" id="ARBA00022801"/>
    </source>
</evidence>
<keyword evidence="6" id="KW-0326">Glycosidase</keyword>
<dbReference type="Pfam" id="PF17677">
    <property type="entry name" value="Glyco_hydro38C2"/>
    <property type="match status" value="1"/>
</dbReference>
<evidence type="ECO:0000256" key="3">
    <source>
        <dbReference type="ARBA" id="ARBA00012752"/>
    </source>
</evidence>
<dbReference type="AlphaFoldDB" id="A0A5Q2TRB2"/>
<dbReference type="GO" id="GO:0030246">
    <property type="term" value="F:carbohydrate binding"/>
    <property type="evidence" value="ECO:0007669"/>
    <property type="project" value="InterPro"/>
</dbReference>
<dbReference type="RefSeq" id="WP_153792673.1">
    <property type="nucleotide sequence ID" value="NZ_CP045915.1"/>
</dbReference>
<dbReference type="Pfam" id="PF01074">
    <property type="entry name" value="Glyco_hydro_38N"/>
    <property type="match status" value="1"/>
</dbReference>
<dbReference type="CDD" id="cd10789">
    <property type="entry name" value="GH38N_AMII_ER_cytosolic"/>
    <property type="match status" value="1"/>
</dbReference>
<dbReference type="SMART" id="SM00872">
    <property type="entry name" value="Alpha-mann_mid"/>
    <property type="match status" value="1"/>
</dbReference>
<dbReference type="SUPFAM" id="SSF88688">
    <property type="entry name" value="Families 57/38 glycoside transferase middle domain"/>
    <property type="match status" value="1"/>
</dbReference>
<evidence type="ECO:0000256" key="4">
    <source>
        <dbReference type="ARBA" id="ARBA00022723"/>
    </source>
</evidence>
<dbReference type="Proteomes" id="UP000339690">
    <property type="component" value="Chromosome"/>
</dbReference>
<dbReference type="GO" id="GO:0009313">
    <property type="term" value="P:oligosaccharide catabolic process"/>
    <property type="evidence" value="ECO:0007669"/>
    <property type="project" value="TreeGrafter"/>
</dbReference>
<sequence>MQRIHRLIRLLRNNQYRASKIINNWEMNRFKYEGPENYHSLEKRNSFEAVKIGEPLIESGVTAFLKNSIEIPNDWSSRDIGIIFKAGGPGGIPSHYEALMSINGEPMQGFDRNRSFCFLANHAHDRRILNIEMELFNPVGIPEDSLRGFNQVASAETAPPPIFLENSALVLVNRAVQSLVYTLETASNTLALLADSDTRKPILFKALEDLANEWKIPDEKELTNQKKLIEQEQSIQSLLKEMAGYREGTIRAIGQSHIDVAWLWPLKETIRKASRTFSTACTLLDEYEEFEYAQSQPQLFEYLKNYYPKIYERVKQQIKAGRFEIIGGMWVEPDLNIPSGESLVRQLLYGKQYFKEEFGAEPKVEWLPDTFGYCASLPQILKKAGTEYFMTTKLNWNDTNRFPYDLFHWEGIDGTTILSYLHTILGQQTNPKDMKATWDDFNQKNDHNERMLVYGYGDGGGGVTREMIETVKRSESLPGLPNVKFSKVHDFFEHISQQKPTLPKWYGDLYLELHRGTYTTHAKTKKYNRQVESLFRSLEIWHSFADLLTGNNYPVQKIKDLWKLILLNQFHDIVPGTSIEPVYRLSDQQYKEVLTEGQSLQADAIEQIISRINTEGPGEPVIIFNSLGWDRDRLITMSGDQELLSKIMVDEEGNPYPVEHVKVDNSTIELHALIPNVPQLGYKTVWLQEKDGNELASSKPLNGKWETVNYIVEFTEQGFITRLYDKQCDKEIVQDGAVANELQLFDDLPTDWDAWDIDPNFVSQKIDNMKLLEANVYYTSNLTDELHFKWKFNESTITQKMIFHHYSKLIDFDTEVDWNEKNKLLKVAFPVNIYSSHATYEIPFGTIDRPTHNNTTWEQAQFEVCGQRWADLSEGNYGVSLLNDSKYGYDIKGQNIRLSLLRSPKWPDQSADIHRHQFVYSLYPHQGDWRAAETVKKGHELNTRDFISVTEISKGELGSALSFIKIDSESAILDTIKLAENNKGMIIRLYEAEGSEVSATVSIPEKAMFQETNLLEKPIDHSGISTDSYKTKLKPYEISTYQITTEKG</sequence>
<proteinExistence type="inferred from homology"/>
<keyword evidence="4" id="KW-0479">Metal-binding</keyword>
<dbReference type="Gene3D" id="2.60.40.2220">
    <property type="match status" value="1"/>
</dbReference>
<name>A0A5Q2TRB2_9BACI</name>